<dbReference type="PANTHER" id="PTHR30619">
    <property type="entry name" value="DNA INTERNALIZATION/COMPETENCE PROTEIN COMEC/REC2"/>
    <property type="match status" value="1"/>
</dbReference>
<organism evidence="6 7">
    <name type="scientific">Brevibacillus laterosporus LMG 15441</name>
    <dbReference type="NCBI Taxonomy" id="1042163"/>
    <lineage>
        <taxon>Bacteria</taxon>
        <taxon>Bacillati</taxon>
        <taxon>Bacillota</taxon>
        <taxon>Bacilli</taxon>
        <taxon>Bacillales</taxon>
        <taxon>Paenibacillaceae</taxon>
        <taxon>Brevibacillus</taxon>
    </lineage>
</organism>
<keyword evidence="6" id="KW-0378">Hydrolase</keyword>
<dbReference type="Proteomes" id="UP000005850">
    <property type="component" value="Chromosome"/>
</dbReference>
<dbReference type="InterPro" id="IPR036866">
    <property type="entry name" value="RibonucZ/Hydroxyglut_hydro"/>
</dbReference>
<comment type="catalytic activity">
    <reaction evidence="3">
        <text>3',5'-cyclic UMP + H2O = UMP + H(+)</text>
        <dbReference type="Rhea" id="RHEA:70575"/>
        <dbReference type="ChEBI" id="CHEBI:15377"/>
        <dbReference type="ChEBI" id="CHEBI:15378"/>
        <dbReference type="ChEBI" id="CHEBI:57865"/>
        <dbReference type="ChEBI" id="CHEBI:184387"/>
    </reaction>
    <physiologicalReaction direction="left-to-right" evidence="3">
        <dbReference type="Rhea" id="RHEA:70576"/>
    </physiologicalReaction>
</comment>
<dbReference type="AlphaFoldDB" id="A0A075R540"/>
<dbReference type="EMBL" id="CP007806">
    <property type="protein sequence ID" value="AIG26278.1"/>
    <property type="molecule type" value="Genomic_DNA"/>
</dbReference>
<dbReference type="SUPFAM" id="SSF56281">
    <property type="entry name" value="Metallo-hydrolase/oxidoreductase"/>
    <property type="match status" value="1"/>
</dbReference>
<dbReference type="eggNOG" id="COG2333">
    <property type="taxonomic scope" value="Bacteria"/>
</dbReference>
<feature type="signal peptide" evidence="4">
    <location>
        <begin position="1"/>
        <end position="27"/>
    </location>
</feature>
<accession>A0A075R540</accession>
<comment type="catalytic activity">
    <reaction evidence="1">
        <text>3',5'-cyclic CMP + H2O = CMP + H(+)</text>
        <dbReference type="Rhea" id="RHEA:72675"/>
        <dbReference type="ChEBI" id="CHEBI:15377"/>
        <dbReference type="ChEBI" id="CHEBI:15378"/>
        <dbReference type="ChEBI" id="CHEBI:58003"/>
        <dbReference type="ChEBI" id="CHEBI:60377"/>
    </reaction>
    <physiologicalReaction direction="left-to-right" evidence="1">
        <dbReference type="Rhea" id="RHEA:72676"/>
    </physiologicalReaction>
</comment>
<dbReference type="GO" id="GO:0016787">
    <property type="term" value="F:hydrolase activity"/>
    <property type="evidence" value="ECO:0007669"/>
    <property type="project" value="UniProtKB-KW"/>
</dbReference>
<dbReference type="RefSeq" id="WP_003338601.1">
    <property type="nucleotide sequence ID" value="NZ_CP007806.1"/>
</dbReference>
<evidence type="ECO:0000256" key="3">
    <source>
        <dbReference type="ARBA" id="ARBA00048505"/>
    </source>
</evidence>
<sequence length="313" mass="35393">MTTKRHNLCLVICIGMMIFALSQTVEASRPIAIAHQQQHIEDPDAVEQEEDFVGLTTTFFSLPEGESTLIRFPSGKTMLIDTGSEKDTEKLVSLLLERHVTKVDYLLLTNDLPTHIGGYDKLAEKIQFDKIYMPKLTAFVIHSNIHISREKQVVYVKEKDQLLDGKDVVITFLHPSENLFLSPQDNSLVFCLTQGELQFLFTSAINEKAEERLFAKYPSLLPAEILKVAAQGSNQASIQSFLTKVDPQIAVVQTGIVREQWKDSMREVVERLEESWADTYVTSRDGSITILSNGQDYKVLKAVKTSTRDRQRS</sequence>
<reference evidence="6 7" key="1">
    <citation type="journal article" date="2011" name="J. Bacteriol.">
        <title>Genome sequence of Brevibacillus laterosporus LMG 15441, a pathogen of invertebrates.</title>
        <authorList>
            <person name="Djukic M."/>
            <person name="Poehlein A."/>
            <person name="Thurmer A."/>
            <person name="Daniel R."/>
        </authorList>
    </citation>
    <scope>NUCLEOTIDE SEQUENCE [LARGE SCALE GENOMIC DNA]</scope>
    <source>
        <strain evidence="6 7">LMG 15441</strain>
    </source>
</reference>
<evidence type="ECO:0000313" key="7">
    <source>
        <dbReference type="Proteomes" id="UP000005850"/>
    </source>
</evidence>
<keyword evidence="7" id="KW-1185">Reference proteome</keyword>
<dbReference type="STRING" id="1042163.BRLA_c019570"/>
<feature type="domain" description="Metallo-beta-lactamase" evidence="5">
    <location>
        <begin position="67"/>
        <end position="254"/>
    </location>
</feature>
<evidence type="ECO:0000313" key="6">
    <source>
        <dbReference type="EMBL" id="AIG26278.1"/>
    </source>
</evidence>
<dbReference type="PANTHER" id="PTHR30619:SF1">
    <property type="entry name" value="RECOMBINATION PROTEIN 2"/>
    <property type="match status" value="1"/>
</dbReference>
<evidence type="ECO:0000256" key="1">
    <source>
        <dbReference type="ARBA" id="ARBA00034221"/>
    </source>
</evidence>
<proteinExistence type="predicted"/>
<keyword evidence="4" id="KW-0732">Signal</keyword>
<dbReference type="InterPro" id="IPR052159">
    <property type="entry name" value="Competence_DNA_uptake"/>
</dbReference>
<gene>
    <name evidence="6" type="ORF">BRLA_c019570</name>
</gene>
<comment type="function">
    <text evidence="2">Counteracts the endogenous Pycsar antiviral defense system. Phosphodiesterase that enables metal-dependent hydrolysis of host cyclic nucleotide Pycsar defense signals such as cCMP and cUMP.</text>
</comment>
<dbReference type="Pfam" id="PF00753">
    <property type="entry name" value="Lactamase_B"/>
    <property type="match status" value="1"/>
</dbReference>
<protein>
    <submittedName>
        <fullName evidence="6">Putative hydrolase</fullName>
    </submittedName>
</protein>
<dbReference type="Gene3D" id="3.60.15.10">
    <property type="entry name" value="Ribonuclease Z/Hydroxyacylglutathione hydrolase-like"/>
    <property type="match status" value="1"/>
</dbReference>
<dbReference type="KEGG" id="blr:BRLA_c019570"/>
<name>A0A075R540_BRELA</name>
<dbReference type="InterPro" id="IPR001279">
    <property type="entry name" value="Metallo-B-lactamas"/>
</dbReference>
<dbReference type="HOGENOM" id="CLU_010363_0_3_9"/>
<evidence type="ECO:0000256" key="4">
    <source>
        <dbReference type="SAM" id="SignalP"/>
    </source>
</evidence>
<feature type="chain" id="PRO_5001709496" evidence="4">
    <location>
        <begin position="28"/>
        <end position="313"/>
    </location>
</feature>
<evidence type="ECO:0000256" key="2">
    <source>
        <dbReference type="ARBA" id="ARBA00034301"/>
    </source>
</evidence>
<evidence type="ECO:0000259" key="5">
    <source>
        <dbReference type="Pfam" id="PF00753"/>
    </source>
</evidence>